<evidence type="ECO:0000313" key="2">
    <source>
        <dbReference type="EMBL" id="GAA0857961.1"/>
    </source>
</evidence>
<organism evidence="2 3">
    <name type="scientific">Aliiglaciecola litoralis</name>
    <dbReference type="NCBI Taxonomy" id="582857"/>
    <lineage>
        <taxon>Bacteria</taxon>
        <taxon>Pseudomonadati</taxon>
        <taxon>Pseudomonadota</taxon>
        <taxon>Gammaproteobacteria</taxon>
        <taxon>Alteromonadales</taxon>
        <taxon>Alteromonadaceae</taxon>
        <taxon>Aliiglaciecola</taxon>
    </lineage>
</organism>
<gene>
    <name evidence="2" type="ORF">GCM10009114_25770</name>
</gene>
<proteinExistence type="predicted"/>
<keyword evidence="3" id="KW-1185">Reference proteome</keyword>
<dbReference type="EMBL" id="BAAAFD010000007">
    <property type="protein sequence ID" value="GAA0857961.1"/>
    <property type="molecule type" value="Genomic_DNA"/>
</dbReference>
<dbReference type="InterPro" id="IPR013424">
    <property type="entry name" value="Ice-binding_C"/>
</dbReference>
<dbReference type="NCBIfam" id="TIGR02595">
    <property type="entry name" value="PEP_CTERM"/>
    <property type="match status" value="1"/>
</dbReference>
<evidence type="ECO:0000259" key="1">
    <source>
        <dbReference type="Pfam" id="PF07589"/>
    </source>
</evidence>
<protein>
    <recommendedName>
        <fullName evidence="1">Ice-binding protein C-terminal domain-containing protein</fullName>
    </recommendedName>
</protein>
<name>A0ABP3WWZ6_9ALTE</name>
<evidence type="ECO:0000313" key="3">
    <source>
        <dbReference type="Proteomes" id="UP001500359"/>
    </source>
</evidence>
<sequence>MEKLATETQLYKLKIYYAGEIDMKTKSLLAGIILATSSTVALADQFYIDAGADFGDNGRNKAAGATTTGWLDQAAFNYQSESLVTDHDLNGPDGGDSISTTGGFTDQASLAFNAVEGFLPNSFGPESDNGYGDWGLTFQFSLSGTLDSALAPVYSSGDITFYAFNAGDAVAAFVELFTLDFVSMFNSSGGPSLRTIVSSVGAGSFNGVDAGEVFNFADGSMTSLLDDMVDTFAFVDFNTDPREVETTNNNDGTFTLTGNHDGSISFQIPEPSSLAVLGLGLLGLAGAARRRKN</sequence>
<comment type="caution">
    <text evidence="2">The sequence shown here is derived from an EMBL/GenBank/DDBJ whole genome shotgun (WGS) entry which is preliminary data.</text>
</comment>
<reference evidence="3" key="1">
    <citation type="journal article" date="2019" name="Int. J. Syst. Evol. Microbiol.">
        <title>The Global Catalogue of Microorganisms (GCM) 10K type strain sequencing project: providing services to taxonomists for standard genome sequencing and annotation.</title>
        <authorList>
            <consortium name="The Broad Institute Genomics Platform"/>
            <consortium name="The Broad Institute Genome Sequencing Center for Infectious Disease"/>
            <person name="Wu L."/>
            <person name="Ma J."/>
        </authorList>
    </citation>
    <scope>NUCLEOTIDE SEQUENCE [LARGE SCALE GENOMIC DNA]</scope>
    <source>
        <strain evidence="3">JCM 15896</strain>
    </source>
</reference>
<accession>A0ABP3WWZ6</accession>
<dbReference type="Pfam" id="PF07589">
    <property type="entry name" value="PEP-CTERM"/>
    <property type="match status" value="1"/>
</dbReference>
<feature type="domain" description="Ice-binding protein C-terminal" evidence="1">
    <location>
        <begin position="267"/>
        <end position="290"/>
    </location>
</feature>
<dbReference type="Proteomes" id="UP001500359">
    <property type="component" value="Unassembled WGS sequence"/>
</dbReference>